<organism evidence="1 2">
    <name type="scientific">Alloalcanivorax profundimaris</name>
    <dbReference type="NCBI Taxonomy" id="2735259"/>
    <lineage>
        <taxon>Bacteria</taxon>
        <taxon>Pseudomonadati</taxon>
        <taxon>Pseudomonadota</taxon>
        <taxon>Gammaproteobacteria</taxon>
        <taxon>Oceanospirillales</taxon>
        <taxon>Alcanivoracaceae</taxon>
        <taxon>Alloalcanivorax</taxon>
    </lineage>
</organism>
<dbReference type="EMBL" id="ARXX01000016">
    <property type="protein sequence ID" value="MBF5056052.1"/>
    <property type="molecule type" value="Genomic_DNA"/>
</dbReference>
<evidence type="ECO:0000313" key="1">
    <source>
        <dbReference type="EMBL" id="MBF5056052.1"/>
    </source>
</evidence>
<name>A0ABS0APJ2_9GAMM</name>
<keyword evidence="2" id="KW-1185">Reference proteome</keyword>
<evidence type="ECO:0000313" key="2">
    <source>
        <dbReference type="Proteomes" id="UP000662703"/>
    </source>
</evidence>
<protein>
    <submittedName>
        <fullName evidence="1">Uncharacterized protein</fullName>
    </submittedName>
</protein>
<proteinExistence type="predicted"/>
<dbReference type="Proteomes" id="UP000662703">
    <property type="component" value="Unassembled WGS sequence"/>
</dbReference>
<gene>
    <name evidence="1" type="ORF">Y5W_01346</name>
</gene>
<sequence length="142" mass="16071">MRMELVDIVLRSHSLSMDKDFFPALVDSWDAYALESMASITSWSVLPDMEQPSLVRFVQSVGLRWVHSEDGEERIAATIDAQYGLLFSTEVGLQSLAIDELISERVISSVWPYWRQDFAQMAMKASLPMVVIPPDPDFSLKS</sequence>
<dbReference type="RefSeq" id="WP_194295889.1">
    <property type="nucleotide sequence ID" value="NZ_ARXX01000016.1"/>
</dbReference>
<comment type="caution">
    <text evidence="1">The sequence shown here is derived from an EMBL/GenBank/DDBJ whole genome shotgun (WGS) entry which is preliminary data.</text>
</comment>
<reference evidence="1 2" key="1">
    <citation type="submission" date="2012-09" db="EMBL/GenBank/DDBJ databases">
        <title>Genome Sequence of alkane-degrading Bacterium Alcanivorax sp. 521-1.</title>
        <authorList>
            <person name="Lai Q."/>
            <person name="Shao Z."/>
        </authorList>
    </citation>
    <scope>NUCLEOTIDE SEQUENCE [LARGE SCALE GENOMIC DNA]</scope>
    <source>
        <strain evidence="1 2">521-1</strain>
    </source>
</reference>
<accession>A0ABS0APJ2</accession>